<evidence type="ECO:0000313" key="3">
    <source>
        <dbReference type="Proteomes" id="UP000321490"/>
    </source>
</evidence>
<protein>
    <recommendedName>
        <fullName evidence="1">Glyoxalase-like domain-containing protein</fullName>
    </recommendedName>
</protein>
<gene>
    <name evidence="2" type="ORF">JD78_01387</name>
</gene>
<dbReference type="AlphaFoldDB" id="A0A562IQ54"/>
<dbReference type="EMBL" id="VLKF01000001">
    <property type="protein sequence ID" value="TWH72865.1"/>
    <property type="molecule type" value="Genomic_DNA"/>
</dbReference>
<reference evidence="2 3" key="1">
    <citation type="submission" date="2019-07" db="EMBL/GenBank/DDBJ databases">
        <title>R&amp;d 2014.</title>
        <authorList>
            <person name="Klenk H.-P."/>
        </authorList>
    </citation>
    <scope>NUCLEOTIDE SEQUENCE [LARGE SCALE GENOMIC DNA]</scope>
    <source>
        <strain evidence="2 3">DSM 45764</strain>
    </source>
</reference>
<name>A0A562IQ54_9ACTN</name>
<sequence length="151" mass="16519">MVLIPASVTFCFRLVPLPGRVPCVAHRSRLAVLLIDLPPELHARGQQFWSAATGHPVEPDAIDDVWSSLGSFADGFHLEVQRTGPGTAPRWHVDIETDDVPAEMARLEALGAVRIADMGGFWQLKDPAGLLFCVVGVQTGEEFERHATTWP</sequence>
<comment type="caution">
    <text evidence="2">The sequence shown here is derived from an EMBL/GenBank/DDBJ whole genome shotgun (WGS) entry which is preliminary data.</text>
</comment>
<dbReference type="Gene3D" id="3.10.180.10">
    <property type="entry name" value="2,3-Dihydroxybiphenyl 1,2-Dioxygenase, domain 1"/>
    <property type="match status" value="1"/>
</dbReference>
<feature type="domain" description="Glyoxalase-like" evidence="1">
    <location>
        <begin position="43"/>
        <end position="135"/>
    </location>
</feature>
<dbReference type="SUPFAM" id="SSF54593">
    <property type="entry name" value="Glyoxalase/Bleomycin resistance protein/Dihydroxybiphenyl dioxygenase"/>
    <property type="match status" value="1"/>
</dbReference>
<dbReference type="InterPro" id="IPR041581">
    <property type="entry name" value="Glyoxalase_6"/>
</dbReference>
<dbReference type="Proteomes" id="UP000321490">
    <property type="component" value="Unassembled WGS sequence"/>
</dbReference>
<proteinExistence type="predicted"/>
<evidence type="ECO:0000259" key="1">
    <source>
        <dbReference type="Pfam" id="PF18029"/>
    </source>
</evidence>
<dbReference type="InterPro" id="IPR029068">
    <property type="entry name" value="Glyas_Bleomycin-R_OHBP_Dase"/>
</dbReference>
<accession>A0A562IQ54</accession>
<evidence type="ECO:0000313" key="2">
    <source>
        <dbReference type="EMBL" id="TWH72865.1"/>
    </source>
</evidence>
<keyword evidence="3" id="KW-1185">Reference proteome</keyword>
<organism evidence="2 3">
    <name type="scientific">Modestobacter roseus</name>
    <dbReference type="NCBI Taxonomy" id="1181884"/>
    <lineage>
        <taxon>Bacteria</taxon>
        <taxon>Bacillati</taxon>
        <taxon>Actinomycetota</taxon>
        <taxon>Actinomycetes</taxon>
        <taxon>Geodermatophilales</taxon>
        <taxon>Geodermatophilaceae</taxon>
        <taxon>Modestobacter</taxon>
    </lineage>
</organism>
<dbReference type="Pfam" id="PF18029">
    <property type="entry name" value="Glyoxalase_6"/>
    <property type="match status" value="1"/>
</dbReference>